<dbReference type="PANTHER" id="PTHR24296">
    <property type="entry name" value="CYTOCHROME P450"/>
    <property type="match status" value="1"/>
</dbReference>
<dbReference type="SUPFAM" id="SSF48264">
    <property type="entry name" value="Cytochrome P450"/>
    <property type="match status" value="1"/>
</dbReference>
<dbReference type="GO" id="GO:0005506">
    <property type="term" value="F:iron ion binding"/>
    <property type="evidence" value="ECO:0007669"/>
    <property type="project" value="InterPro"/>
</dbReference>
<dbReference type="InterPro" id="IPR036396">
    <property type="entry name" value="Cyt_P450_sf"/>
</dbReference>
<accession>A0A9W6Y747</accession>
<dbReference type="GO" id="GO:0004497">
    <property type="term" value="F:monooxygenase activity"/>
    <property type="evidence" value="ECO:0007669"/>
    <property type="project" value="InterPro"/>
</dbReference>
<dbReference type="GO" id="GO:0020037">
    <property type="term" value="F:heme binding"/>
    <property type="evidence" value="ECO:0007669"/>
    <property type="project" value="InterPro"/>
</dbReference>
<gene>
    <name evidence="5" type="ORF">Pfra01_002484500</name>
</gene>
<comment type="similarity">
    <text evidence="1">Belongs to the cytochrome P450 family.</text>
</comment>
<evidence type="ECO:0000256" key="2">
    <source>
        <dbReference type="ARBA" id="ARBA00022723"/>
    </source>
</evidence>
<dbReference type="OrthoDB" id="10501385at2759"/>
<dbReference type="EMBL" id="BSXT01004457">
    <property type="protein sequence ID" value="GMF57948.1"/>
    <property type="molecule type" value="Genomic_DNA"/>
</dbReference>
<proteinExistence type="inferred from homology"/>
<reference evidence="5" key="1">
    <citation type="submission" date="2023-04" db="EMBL/GenBank/DDBJ databases">
        <title>Phytophthora fragariaefolia NBRC 109709.</title>
        <authorList>
            <person name="Ichikawa N."/>
            <person name="Sato H."/>
            <person name="Tonouchi N."/>
        </authorList>
    </citation>
    <scope>NUCLEOTIDE SEQUENCE</scope>
    <source>
        <strain evidence="5">NBRC 109709</strain>
    </source>
</reference>
<keyword evidence="2" id="KW-0479">Metal-binding</keyword>
<evidence type="ECO:0000313" key="6">
    <source>
        <dbReference type="Proteomes" id="UP001165121"/>
    </source>
</evidence>
<evidence type="ECO:0000256" key="3">
    <source>
        <dbReference type="ARBA" id="ARBA00023002"/>
    </source>
</evidence>
<keyword evidence="3" id="KW-0560">Oxidoreductase</keyword>
<evidence type="ECO:0000313" key="5">
    <source>
        <dbReference type="EMBL" id="GMF57948.1"/>
    </source>
</evidence>
<keyword evidence="6" id="KW-1185">Reference proteome</keyword>
<dbReference type="Gene3D" id="1.10.630.10">
    <property type="entry name" value="Cytochrome P450"/>
    <property type="match status" value="1"/>
</dbReference>
<dbReference type="GO" id="GO:0016705">
    <property type="term" value="F:oxidoreductase activity, acting on paired donors, with incorporation or reduction of molecular oxygen"/>
    <property type="evidence" value="ECO:0007669"/>
    <property type="project" value="InterPro"/>
</dbReference>
<protein>
    <submittedName>
        <fullName evidence="5">Unnamed protein product</fullName>
    </submittedName>
</protein>
<dbReference type="AlphaFoldDB" id="A0A9W6Y747"/>
<evidence type="ECO:0000256" key="4">
    <source>
        <dbReference type="ARBA" id="ARBA00023004"/>
    </source>
</evidence>
<comment type="caution">
    <text evidence="5">The sequence shown here is derived from an EMBL/GenBank/DDBJ whole genome shotgun (WGS) entry which is preliminary data.</text>
</comment>
<keyword evidence="4" id="KW-0408">Iron</keyword>
<sequence length="182" mass="20287">MLTTDQLADKLSSSVAVAALSGLVVLPLAWRLLHAATYDSDKSHVGTRKVVRPATTLPLLGNTLDVIKNLSRRHDWIANLCEAARGEPVLIQSLGTQDMTVLSTPQAFEDVFKNQFDNFPKGPKKTEFLHELLGEGIFAVATWLYWNASLSEQQRTMIRWTCFGCLIASRWKLSRKSASVCR</sequence>
<name>A0A9W6Y747_9STRA</name>
<organism evidence="5 6">
    <name type="scientific">Phytophthora fragariaefolia</name>
    <dbReference type="NCBI Taxonomy" id="1490495"/>
    <lineage>
        <taxon>Eukaryota</taxon>
        <taxon>Sar</taxon>
        <taxon>Stramenopiles</taxon>
        <taxon>Oomycota</taxon>
        <taxon>Peronosporomycetes</taxon>
        <taxon>Peronosporales</taxon>
        <taxon>Peronosporaceae</taxon>
        <taxon>Phytophthora</taxon>
    </lineage>
</organism>
<evidence type="ECO:0000256" key="1">
    <source>
        <dbReference type="ARBA" id="ARBA00010617"/>
    </source>
</evidence>
<dbReference type="Proteomes" id="UP001165121">
    <property type="component" value="Unassembled WGS sequence"/>
</dbReference>